<feature type="coiled-coil region" evidence="5">
    <location>
        <begin position="579"/>
        <end position="778"/>
    </location>
</feature>
<dbReference type="InterPro" id="IPR052646">
    <property type="entry name" value="Peroxisomal_PEX28-32"/>
</dbReference>
<dbReference type="GO" id="GO:0007031">
    <property type="term" value="P:peroxisome organization"/>
    <property type="evidence" value="ECO:0007669"/>
    <property type="project" value="UniProtKB-ARBA"/>
</dbReference>
<dbReference type="PANTHER" id="PTHR31679">
    <property type="entry name" value="PEROXISOMAL MEMBRANE PROTEIN PEX30-RELATED"/>
    <property type="match status" value="1"/>
</dbReference>
<feature type="domain" description="GRIP" evidence="8">
    <location>
        <begin position="848"/>
        <end position="898"/>
    </location>
</feature>
<dbReference type="InterPro" id="IPR010482">
    <property type="entry name" value="TECPR1-like_DysF"/>
</dbReference>
<keyword evidence="10" id="KW-1185">Reference proteome</keyword>
<feature type="compositionally biased region" description="Low complexity" evidence="6">
    <location>
        <begin position="1393"/>
        <end position="1402"/>
    </location>
</feature>
<feature type="compositionally biased region" description="Polar residues" evidence="6">
    <location>
        <begin position="19"/>
        <end position="41"/>
    </location>
</feature>
<keyword evidence="3 7" id="KW-1133">Transmembrane helix</keyword>
<evidence type="ECO:0000256" key="2">
    <source>
        <dbReference type="ARBA" id="ARBA00022692"/>
    </source>
</evidence>
<name>A0AAV5A2B6_9AGAM</name>
<dbReference type="Pfam" id="PF01465">
    <property type="entry name" value="GRIP"/>
    <property type="match status" value="1"/>
</dbReference>
<feature type="region of interest" description="Disordered" evidence="6">
    <location>
        <begin position="405"/>
        <end position="427"/>
    </location>
</feature>
<evidence type="ECO:0000256" key="5">
    <source>
        <dbReference type="SAM" id="Coils"/>
    </source>
</evidence>
<feature type="compositionally biased region" description="Polar residues" evidence="6">
    <location>
        <begin position="815"/>
        <end position="841"/>
    </location>
</feature>
<feature type="transmembrane region" description="Helical" evidence="7">
    <location>
        <begin position="987"/>
        <end position="1003"/>
    </location>
</feature>
<feature type="region of interest" description="Disordered" evidence="6">
    <location>
        <begin position="174"/>
        <end position="198"/>
    </location>
</feature>
<accession>A0AAV5A2B6</accession>
<feature type="region of interest" description="Disordered" evidence="6">
    <location>
        <begin position="1373"/>
        <end position="1452"/>
    </location>
</feature>
<dbReference type="Proteomes" id="UP001050691">
    <property type="component" value="Unassembled WGS sequence"/>
</dbReference>
<feature type="compositionally biased region" description="Polar residues" evidence="6">
    <location>
        <begin position="58"/>
        <end position="82"/>
    </location>
</feature>
<proteinExistence type="predicted"/>
<evidence type="ECO:0000256" key="7">
    <source>
        <dbReference type="SAM" id="Phobius"/>
    </source>
</evidence>
<feature type="transmembrane region" description="Helical" evidence="7">
    <location>
        <begin position="962"/>
        <end position="981"/>
    </location>
</feature>
<keyword evidence="4 7" id="KW-0472">Membrane</keyword>
<comment type="subcellular location">
    <subcellularLocation>
        <location evidence="1">Endomembrane system</location>
    </subcellularLocation>
</comment>
<evidence type="ECO:0000256" key="6">
    <source>
        <dbReference type="SAM" id="MobiDB-lite"/>
    </source>
</evidence>
<protein>
    <recommendedName>
        <fullName evidence="8">GRIP domain-containing protein</fullName>
    </recommendedName>
</protein>
<feature type="region of interest" description="Disordered" evidence="6">
    <location>
        <begin position="19"/>
        <end position="159"/>
    </location>
</feature>
<dbReference type="PANTHER" id="PTHR31679:SF2">
    <property type="entry name" value="PEROXISOMAL MEMBRANE PROTEIN PEX30-RELATED"/>
    <property type="match status" value="1"/>
</dbReference>
<evidence type="ECO:0000259" key="8">
    <source>
        <dbReference type="PROSITE" id="PS50913"/>
    </source>
</evidence>
<organism evidence="9 10">
    <name type="scientific">Clathrus columnatus</name>
    <dbReference type="NCBI Taxonomy" id="1419009"/>
    <lineage>
        <taxon>Eukaryota</taxon>
        <taxon>Fungi</taxon>
        <taxon>Dikarya</taxon>
        <taxon>Basidiomycota</taxon>
        <taxon>Agaricomycotina</taxon>
        <taxon>Agaricomycetes</taxon>
        <taxon>Phallomycetidae</taxon>
        <taxon>Phallales</taxon>
        <taxon>Clathraceae</taxon>
        <taxon>Clathrus</taxon>
    </lineage>
</organism>
<dbReference type="InterPro" id="IPR000237">
    <property type="entry name" value="GRIP_dom"/>
</dbReference>
<dbReference type="GO" id="GO:0005778">
    <property type="term" value="C:peroxisomal membrane"/>
    <property type="evidence" value="ECO:0007669"/>
    <property type="project" value="TreeGrafter"/>
</dbReference>
<feature type="transmembrane region" description="Helical" evidence="7">
    <location>
        <begin position="925"/>
        <end position="950"/>
    </location>
</feature>
<feature type="region of interest" description="Disordered" evidence="6">
    <location>
        <begin position="1258"/>
        <end position="1293"/>
    </location>
</feature>
<feature type="compositionally biased region" description="Polar residues" evidence="6">
    <location>
        <begin position="254"/>
        <end position="264"/>
    </location>
</feature>
<evidence type="ECO:0000256" key="1">
    <source>
        <dbReference type="ARBA" id="ARBA00004308"/>
    </source>
</evidence>
<evidence type="ECO:0000256" key="3">
    <source>
        <dbReference type="ARBA" id="ARBA00022989"/>
    </source>
</evidence>
<feature type="compositionally biased region" description="Low complexity" evidence="6">
    <location>
        <begin position="83"/>
        <end position="93"/>
    </location>
</feature>
<reference evidence="9" key="1">
    <citation type="submission" date="2021-10" db="EMBL/GenBank/DDBJ databases">
        <title>De novo Genome Assembly of Clathrus columnatus (Basidiomycota, Fungi) Using Illumina and Nanopore Sequence Data.</title>
        <authorList>
            <person name="Ogiso-Tanaka E."/>
            <person name="Itagaki H."/>
            <person name="Hosoya T."/>
            <person name="Hosaka K."/>
        </authorList>
    </citation>
    <scope>NUCLEOTIDE SEQUENCE</scope>
    <source>
        <strain evidence="9">MO-923</strain>
    </source>
</reference>
<feature type="region of interest" description="Disordered" evidence="6">
    <location>
        <begin position="815"/>
        <end position="848"/>
    </location>
</feature>
<feature type="transmembrane region" description="Helical" evidence="7">
    <location>
        <begin position="1052"/>
        <end position="1079"/>
    </location>
</feature>
<dbReference type="PROSITE" id="PS50913">
    <property type="entry name" value="GRIP"/>
    <property type="match status" value="1"/>
</dbReference>
<comment type="caution">
    <text evidence="9">The sequence shown here is derived from an EMBL/GenBank/DDBJ whole genome shotgun (WGS) entry which is preliminary data.</text>
</comment>
<evidence type="ECO:0000256" key="4">
    <source>
        <dbReference type="ARBA" id="ARBA00023136"/>
    </source>
</evidence>
<dbReference type="EMBL" id="BPWL01000003">
    <property type="protein sequence ID" value="GJJ08777.1"/>
    <property type="molecule type" value="Genomic_DNA"/>
</dbReference>
<feature type="compositionally biased region" description="Low complexity" evidence="6">
    <location>
        <begin position="267"/>
        <end position="276"/>
    </location>
</feature>
<sequence length="1452" mass="163576">MFSQFRTAVEQLEQLATQQITTTGKRPVNNGTGTPSSQASNAEIHRSPKNSMDEGRRSMSTGSPTPSQLAESALSNFRKTLMSSRSGSPAPSHSSEKDHLHTSQRVGRTLEERLRASFTIGEASEKTTPQPSKIPTPAEPELDPGAIELPRSPVLEEGPSGDEIVEHIFATNELNTTENVESDPTPIASNQEVDDPPIQRVASPDTLIEPTIISTDNSLSTSGDESFPNAPTLGITEVLNEVDDSISGVHATEESASNYQSLPVSPQDAASAASQESAEIEQLRERLRLVEQRFTDISISFKRLQTEKFAADQILKAHTPVESISDTIGLQDHFKNMQLKIDVSTEEIKKLNHASRLHDERLQELRDTHRLETSSQSDQIERLRSQMSESEALLRAKSEEALERKADLDKSRAELERSKSALKEEEEKGSKAISLLKTVRTKLVKAEKERDEALKEVNLSKEKIKDEAEKDRQEKIRLEQEIDRLRSDKEREIAGLRSQFEREFNNLKDKHDKEWTARKSQYELEAITTKASHTKELASKSSRIAVLETSLRAIMEEKDSLFDQLQLRQAELESSQSHLDLVEARSSELQHQLREADARIELLVDELGELRNSTSSTSFSHTSAEELARILSETENRYELKLSEVRTRVRRLEKERQEAEDEWSRNLQERSRELERLRTLLNSKESEYSEFIRMKAEMQDQILQLQTENRKLQLQKEVEDDVLTSLQKDIQRLKEIQVVLTQEKDGAVTHSQSLEKLLEEANIREQTLKVSNKTLRDELRKVQASATLLEKHRNPGVGYWSTARTNGFTQSAVDLQLQSPKSPTQASRGSIDEGSTTSTRPGSPVPIRNDEEVNLEYIRNVILQFLEHKEMRLVTLLANRVVTTSVYAERQFNNMLYSAMNRYISHLHTFPAQPQLTMTTNNPDLLYFLDTVPSPITVLLVNLAPVIRVLRRFAEIASWKSHWSESWLAIAIWWYFCLTIHATLRYALPLFILLPSLLAYLPFRPHRRARLTTEQVLTVALSDIDVFRTLLPSPPEIPSLLNRFNAAIRISAILYIPYIIIYYLVPLPVIVGIVGTFVLSYRAPWAQAIYTVLSRSAYVRWAVTRLWNTITGYPATSGIVSIASIGKKKVSRTPQPVPPVRFLFTVLECQRWWVGLDWTAALLPGERPSWCTVSYQAISPPSVFVLPPSTSVYLPAQNGKRIKHIATWRWAEPEWGVLVNKDATGVKRVEKQPPGVMEDGGEDNGSSRLRRAATMLKERTSAISSAPEKDKKEGESSPPAAIPDVEETPTDMDGWVYGDNKWEALSGRGGMGKYTRFRRWTRVAILEENIEEVGPGPLGLVKDMAPLLHNSPRDAKSVVKDACVMSDTRSKKLILQDQSSTTNSSNVRMETISPSSSPNSSPHVIAPDGLPTNSPDKGQHKQDQTSLAKTFEDSGNALRERLKSVMKNSRTG</sequence>
<gene>
    <name evidence="9" type="ORF">Clacol_002996</name>
</gene>
<keyword evidence="2 7" id="KW-0812">Transmembrane</keyword>
<feature type="compositionally biased region" description="Polar residues" evidence="6">
    <location>
        <begin position="1376"/>
        <end position="1388"/>
    </location>
</feature>
<evidence type="ECO:0000313" key="10">
    <source>
        <dbReference type="Proteomes" id="UP001050691"/>
    </source>
</evidence>
<feature type="region of interest" description="Disordered" evidence="6">
    <location>
        <begin position="251"/>
        <end position="276"/>
    </location>
</feature>
<dbReference type="Pfam" id="PF06398">
    <property type="entry name" value="Pex24p"/>
    <property type="match status" value="1"/>
</dbReference>
<feature type="region of interest" description="Disordered" evidence="6">
    <location>
        <begin position="1228"/>
        <end position="1247"/>
    </location>
</feature>
<evidence type="ECO:0000313" key="9">
    <source>
        <dbReference type="EMBL" id="GJJ08777.1"/>
    </source>
</evidence>
<keyword evidence="5" id="KW-0175">Coiled coil</keyword>
<dbReference type="GO" id="GO:0012505">
    <property type="term" value="C:endomembrane system"/>
    <property type="evidence" value="ECO:0007669"/>
    <property type="project" value="UniProtKB-SubCell"/>
</dbReference>
<feature type="compositionally biased region" description="Basic and acidic residues" evidence="6">
    <location>
        <begin position="43"/>
        <end position="57"/>
    </location>
</feature>